<feature type="transmembrane region" description="Helical" evidence="1">
    <location>
        <begin position="68"/>
        <end position="86"/>
    </location>
</feature>
<dbReference type="PANTHER" id="PTHR12242">
    <property type="entry name" value="OS02G0130600 PROTEIN-RELATED"/>
    <property type="match status" value="1"/>
</dbReference>
<keyword evidence="1" id="KW-0812">Transmembrane</keyword>
<name>A0A9P4N174_9PLEO</name>
<dbReference type="PANTHER" id="PTHR12242:SF1">
    <property type="entry name" value="MYND-TYPE DOMAIN-CONTAINING PROTEIN"/>
    <property type="match status" value="1"/>
</dbReference>
<dbReference type="GO" id="GO:0016020">
    <property type="term" value="C:membrane"/>
    <property type="evidence" value="ECO:0007669"/>
    <property type="project" value="TreeGrafter"/>
</dbReference>
<evidence type="ECO:0000313" key="2">
    <source>
        <dbReference type="EMBL" id="KAF2261268.1"/>
    </source>
</evidence>
<keyword evidence="1" id="KW-1133">Transmembrane helix</keyword>
<keyword evidence="3" id="KW-1185">Reference proteome</keyword>
<proteinExistence type="predicted"/>
<feature type="transmembrane region" description="Helical" evidence="1">
    <location>
        <begin position="165"/>
        <end position="184"/>
    </location>
</feature>
<feature type="transmembrane region" description="Helical" evidence="1">
    <location>
        <begin position="231"/>
        <end position="251"/>
    </location>
</feature>
<dbReference type="AlphaFoldDB" id="A0A9P4N174"/>
<evidence type="ECO:0000313" key="3">
    <source>
        <dbReference type="Proteomes" id="UP000800093"/>
    </source>
</evidence>
<dbReference type="Proteomes" id="UP000800093">
    <property type="component" value="Unassembled WGS sequence"/>
</dbReference>
<comment type="caution">
    <text evidence="2">The sequence shown here is derived from an EMBL/GenBank/DDBJ whole genome shotgun (WGS) entry which is preliminary data.</text>
</comment>
<feature type="transmembrane region" description="Helical" evidence="1">
    <location>
        <begin position="191"/>
        <end position="211"/>
    </location>
</feature>
<evidence type="ECO:0008006" key="4">
    <source>
        <dbReference type="Google" id="ProtNLM"/>
    </source>
</evidence>
<reference evidence="3" key="1">
    <citation type="journal article" date="2020" name="Stud. Mycol.">
        <title>101 Dothideomycetes genomes: A test case for predicting lifestyles and emergence of pathogens.</title>
        <authorList>
            <person name="Haridas S."/>
            <person name="Albert R."/>
            <person name="Binder M."/>
            <person name="Bloem J."/>
            <person name="LaButti K."/>
            <person name="Salamov A."/>
            <person name="Andreopoulos B."/>
            <person name="Baker S."/>
            <person name="Barry K."/>
            <person name="Bills G."/>
            <person name="Bluhm B."/>
            <person name="Cannon C."/>
            <person name="Castanera R."/>
            <person name="Culley D."/>
            <person name="Daum C."/>
            <person name="Ezra D."/>
            <person name="Gonzalez J."/>
            <person name="Henrissat B."/>
            <person name="Kuo A."/>
            <person name="Liang C."/>
            <person name="Lipzen A."/>
            <person name="Lutzoni F."/>
            <person name="Magnuson J."/>
            <person name="Mondo S."/>
            <person name="Nolan M."/>
            <person name="Ohm R."/>
            <person name="Pangilinan J."/>
            <person name="Park H.-J."/>
            <person name="Ramirez L."/>
            <person name="Alfaro M."/>
            <person name="Sun H."/>
            <person name="Tritt A."/>
            <person name="Yoshinaga Y."/>
            <person name="Zwiers L.-H."/>
            <person name="Turgeon B."/>
            <person name="Goodwin S."/>
            <person name="Spatafora J."/>
            <person name="Crous P."/>
            <person name="Grigoriev I."/>
        </authorList>
    </citation>
    <scope>NUCLEOTIDE SEQUENCE [LARGE SCALE GENOMIC DNA]</scope>
    <source>
        <strain evidence="3">CBS 304.66</strain>
    </source>
</reference>
<feature type="transmembrane region" description="Helical" evidence="1">
    <location>
        <begin position="92"/>
        <end position="112"/>
    </location>
</feature>
<organism evidence="2 3">
    <name type="scientific">Lojkania enalia</name>
    <dbReference type="NCBI Taxonomy" id="147567"/>
    <lineage>
        <taxon>Eukaryota</taxon>
        <taxon>Fungi</taxon>
        <taxon>Dikarya</taxon>
        <taxon>Ascomycota</taxon>
        <taxon>Pezizomycotina</taxon>
        <taxon>Dothideomycetes</taxon>
        <taxon>Pleosporomycetidae</taxon>
        <taxon>Pleosporales</taxon>
        <taxon>Pleosporales incertae sedis</taxon>
        <taxon>Lojkania</taxon>
    </lineage>
</organism>
<keyword evidence="1" id="KW-0472">Membrane</keyword>
<protein>
    <recommendedName>
        <fullName evidence="4">FAR-17a/AIG1-like protein</fullName>
    </recommendedName>
</protein>
<sequence length="272" mass="31378">MSVDKMGRPPCIPPTGFDPKRTFVQSAFISPIMLATVRAIISLYCFTTIIVCYNWLAHNHSKTTLQDVNISSYTIISGSSGISQSFSFFTYLTYWSLGFYFLFASIHTFRFAFVRSTWLHKWPKPLQLLHSFYYTTITCFPFLVSIVFWGTMYSGPWPRGRFEQWINISIHGLNSLFAIIEIMLPATIPFPWTHISVLLIVLSLYLGLAYLTRWTGGFYVYEWMNPAHGTVSIVLHIVCYTAGIIILFSFVQGSIMSRNYLTRTIYQANMRF</sequence>
<dbReference type="OrthoDB" id="419711at2759"/>
<gene>
    <name evidence="2" type="ORF">CC78DRAFT_555180</name>
</gene>
<accession>A0A9P4N174</accession>
<feature type="transmembrane region" description="Helical" evidence="1">
    <location>
        <begin position="28"/>
        <end position="56"/>
    </location>
</feature>
<dbReference type="EMBL" id="ML986661">
    <property type="protein sequence ID" value="KAF2261268.1"/>
    <property type="molecule type" value="Genomic_DNA"/>
</dbReference>
<evidence type="ECO:0000256" key="1">
    <source>
        <dbReference type="SAM" id="Phobius"/>
    </source>
</evidence>
<feature type="transmembrane region" description="Helical" evidence="1">
    <location>
        <begin position="132"/>
        <end position="153"/>
    </location>
</feature>